<sequence length="73" mass="8152">MAPRPSPFLPLAGSAVGFVNFLSFAHQRGISGKSSWEAECGQKDEDRAECSHDVFLFEWCFWMATRLVCVLIA</sequence>
<proteinExistence type="predicted"/>
<organism evidence="1 2">
    <name type="scientific">Neisseria flavescens NRL30031/H210</name>
    <dbReference type="NCBI Taxonomy" id="546264"/>
    <lineage>
        <taxon>Bacteria</taxon>
        <taxon>Pseudomonadati</taxon>
        <taxon>Pseudomonadota</taxon>
        <taxon>Betaproteobacteria</taxon>
        <taxon>Neisseriales</taxon>
        <taxon>Neisseriaceae</taxon>
        <taxon>Neisseria</taxon>
    </lineage>
</organism>
<accession>C0EP04</accession>
<dbReference type="AlphaFoldDB" id="C0EP04"/>
<dbReference type="EMBL" id="ACEN01000076">
    <property type="protein sequence ID" value="EEG33259.1"/>
    <property type="molecule type" value="Genomic_DNA"/>
</dbReference>
<evidence type="ECO:0000313" key="1">
    <source>
        <dbReference type="EMBL" id="EEG33259.1"/>
    </source>
</evidence>
<reference evidence="1 2" key="1">
    <citation type="submission" date="2009-01" db="EMBL/GenBank/DDBJ databases">
        <authorList>
            <person name="Fulton L."/>
            <person name="Clifton S."/>
            <person name="Chinwalla A.T."/>
            <person name="Mitreva M."/>
            <person name="Sodergren E."/>
            <person name="Weinstock G."/>
            <person name="Clifton S."/>
            <person name="Dooling D.J."/>
            <person name="Fulton B."/>
            <person name="Minx P."/>
            <person name="Pepin K.H."/>
            <person name="Johnson M."/>
            <person name="Bhonagiri V."/>
            <person name="Nash W.E."/>
            <person name="Mardis E.R."/>
            <person name="Wilson R.K."/>
        </authorList>
    </citation>
    <scope>NUCLEOTIDE SEQUENCE [LARGE SCALE GENOMIC DNA]</scope>
    <source>
        <strain evidence="1 2">NRL30031/H210</strain>
    </source>
</reference>
<gene>
    <name evidence="1" type="ORF">NEIFLAOT_01695</name>
</gene>
<protein>
    <submittedName>
        <fullName evidence="1">Uncharacterized protein</fullName>
    </submittedName>
</protein>
<comment type="caution">
    <text evidence="1">The sequence shown here is derived from an EMBL/GenBank/DDBJ whole genome shotgun (WGS) entry which is preliminary data.</text>
</comment>
<name>C0EP04_NEIFL</name>
<evidence type="ECO:0000313" key="2">
    <source>
        <dbReference type="Proteomes" id="UP000004457"/>
    </source>
</evidence>
<keyword evidence="2" id="KW-1185">Reference proteome</keyword>
<dbReference type="Proteomes" id="UP000004457">
    <property type="component" value="Unassembled WGS sequence"/>
</dbReference>